<proteinExistence type="predicted"/>
<comment type="caution">
    <text evidence="2">The sequence shown here is derived from an EMBL/GenBank/DDBJ whole genome shotgun (WGS) entry which is preliminary data.</text>
</comment>
<gene>
    <name evidence="2" type="ORF">Phpb_02218</name>
</gene>
<keyword evidence="1" id="KW-0472">Membrane</keyword>
<evidence type="ECO:0000256" key="1">
    <source>
        <dbReference type="SAM" id="Phobius"/>
    </source>
</evidence>
<keyword evidence="3" id="KW-1185">Reference proteome</keyword>
<dbReference type="EMBL" id="LOIC01000061">
    <property type="protein sequence ID" value="OCA54870.1"/>
    <property type="molecule type" value="Genomic_DNA"/>
</dbReference>
<name>A0A1B8YIB2_9GAMM</name>
<accession>A0A1B8YIB2</accession>
<protein>
    <submittedName>
        <fullName evidence="2">Uncharacterized protein</fullName>
    </submittedName>
</protein>
<organism evidence="2 3">
    <name type="scientific">Photorhabdus namnaonensis</name>
    <dbReference type="NCBI Taxonomy" id="1851568"/>
    <lineage>
        <taxon>Bacteria</taxon>
        <taxon>Pseudomonadati</taxon>
        <taxon>Pseudomonadota</taxon>
        <taxon>Gammaproteobacteria</taxon>
        <taxon>Enterobacterales</taxon>
        <taxon>Morganellaceae</taxon>
        <taxon>Photorhabdus</taxon>
    </lineage>
</organism>
<evidence type="ECO:0000313" key="2">
    <source>
        <dbReference type="EMBL" id="OCA54870.1"/>
    </source>
</evidence>
<feature type="transmembrane region" description="Helical" evidence="1">
    <location>
        <begin position="15"/>
        <end position="34"/>
    </location>
</feature>
<dbReference type="Proteomes" id="UP000092665">
    <property type="component" value="Unassembled WGS sequence"/>
</dbReference>
<sequence length="55" mass="6400">MTVRKHVNINMPNNIILPADFFSTLCVMVNGLLIPENYYPYKKVSIELNPYFPLI</sequence>
<evidence type="ECO:0000313" key="3">
    <source>
        <dbReference type="Proteomes" id="UP000092665"/>
    </source>
</evidence>
<reference evidence="3" key="1">
    <citation type="submission" date="2015-11" db="EMBL/GenBank/DDBJ databases">
        <authorList>
            <person name="Tobias N.J."/>
            <person name="Mishra B."/>
            <person name="Gupta D.K."/>
            <person name="Thines M."/>
            <person name="Stinear T.P."/>
            <person name="Bode H.B."/>
        </authorList>
    </citation>
    <scope>NUCLEOTIDE SEQUENCE [LARGE SCALE GENOMIC DNA]</scope>
    <source>
        <strain evidence="3">PB45.5</strain>
    </source>
</reference>
<dbReference type="AlphaFoldDB" id="A0A1B8YIB2"/>
<keyword evidence="1" id="KW-1133">Transmembrane helix</keyword>
<keyword evidence="1" id="KW-0812">Transmembrane</keyword>